<dbReference type="PANTHER" id="PTHR44899">
    <property type="entry name" value="CAMK FAMILY PROTEIN KINASE"/>
    <property type="match status" value="1"/>
</dbReference>
<dbReference type="PROSITE" id="PS50011">
    <property type="entry name" value="PROTEIN_KINASE_DOM"/>
    <property type="match status" value="1"/>
</dbReference>
<dbReference type="WBParaSite" id="scaffold12391_cov201.g16270">
    <property type="protein sequence ID" value="scaffold12391_cov201.g16270"/>
    <property type="gene ID" value="scaffold12391_cov201.g16270"/>
</dbReference>
<keyword evidence="2" id="KW-0723">Serine/threonine-protein kinase</keyword>
<dbReference type="GO" id="GO:0005524">
    <property type="term" value="F:ATP binding"/>
    <property type="evidence" value="ECO:0007669"/>
    <property type="project" value="UniProtKB-KW"/>
</dbReference>
<dbReference type="Pfam" id="PF00069">
    <property type="entry name" value="Pkinase"/>
    <property type="match status" value="1"/>
</dbReference>
<evidence type="ECO:0000313" key="10">
    <source>
        <dbReference type="Proteomes" id="UP000887561"/>
    </source>
</evidence>
<comment type="catalytic activity">
    <reaction evidence="7">
        <text>L-threonyl-[protein] + ATP = O-phospho-L-threonyl-[protein] + ADP + H(+)</text>
        <dbReference type="Rhea" id="RHEA:46608"/>
        <dbReference type="Rhea" id="RHEA-COMP:11060"/>
        <dbReference type="Rhea" id="RHEA-COMP:11605"/>
        <dbReference type="ChEBI" id="CHEBI:15378"/>
        <dbReference type="ChEBI" id="CHEBI:30013"/>
        <dbReference type="ChEBI" id="CHEBI:30616"/>
        <dbReference type="ChEBI" id="CHEBI:61977"/>
        <dbReference type="ChEBI" id="CHEBI:456216"/>
        <dbReference type="EC" id="2.7.11.1"/>
    </reaction>
</comment>
<feature type="domain" description="Protein kinase" evidence="9">
    <location>
        <begin position="1"/>
        <end position="117"/>
    </location>
</feature>
<evidence type="ECO:0000256" key="5">
    <source>
        <dbReference type="ARBA" id="ARBA00022777"/>
    </source>
</evidence>
<protein>
    <recommendedName>
        <fullName evidence="1">non-specific serine/threonine protein kinase</fullName>
        <ecNumber evidence="1">2.7.11.1</ecNumber>
    </recommendedName>
</protein>
<evidence type="ECO:0000256" key="6">
    <source>
        <dbReference type="ARBA" id="ARBA00022840"/>
    </source>
</evidence>
<reference evidence="11" key="1">
    <citation type="submission" date="2022-11" db="UniProtKB">
        <authorList>
            <consortium name="WormBaseParasite"/>
        </authorList>
    </citation>
    <scope>IDENTIFICATION</scope>
</reference>
<dbReference type="EC" id="2.7.11.1" evidence="1"/>
<organism evidence="10 11">
    <name type="scientific">Meloidogyne javanica</name>
    <name type="common">Root-knot nematode worm</name>
    <dbReference type="NCBI Taxonomy" id="6303"/>
    <lineage>
        <taxon>Eukaryota</taxon>
        <taxon>Metazoa</taxon>
        <taxon>Ecdysozoa</taxon>
        <taxon>Nematoda</taxon>
        <taxon>Chromadorea</taxon>
        <taxon>Rhabditida</taxon>
        <taxon>Tylenchina</taxon>
        <taxon>Tylenchomorpha</taxon>
        <taxon>Tylenchoidea</taxon>
        <taxon>Meloidogynidae</taxon>
        <taxon>Meloidogyninae</taxon>
        <taxon>Meloidogyne</taxon>
        <taxon>Meloidogyne incognita group</taxon>
    </lineage>
</organism>
<evidence type="ECO:0000256" key="1">
    <source>
        <dbReference type="ARBA" id="ARBA00012513"/>
    </source>
</evidence>
<evidence type="ECO:0000256" key="2">
    <source>
        <dbReference type="ARBA" id="ARBA00022527"/>
    </source>
</evidence>
<keyword evidence="6" id="KW-0067">ATP-binding</keyword>
<dbReference type="InterPro" id="IPR000719">
    <property type="entry name" value="Prot_kinase_dom"/>
</dbReference>
<dbReference type="InterPro" id="IPR011009">
    <property type="entry name" value="Kinase-like_dom_sf"/>
</dbReference>
<proteinExistence type="predicted"/>
<keyword evidence="4" id="KW-0547">Nucleotide-binding</keyword>
<accession>A0A915LHT4</accession>
<evidence type="ECO:0000256" key="3">
    <source>
        <dbReference type="ARBA" id="ARBA00022679"/>
    </source>
</evidence>
<dbReference type="PANTHER" id="PTHR44899:SF3">
    <property type="entry name" value="SERINE_THREONINE-PROTEIN KINASE NEK1"/>
    <property type="match status" value="1"/>
</dbReference>
<keyword evidence="3" id="KW-0808">Transferase</keyword>
<keyword evidence="10" id="KW-1185">Reference proteome</keyword>
<dbReference type="AlphaFoldDB" id="A0A915LHT4"/>
<keyword evidence="5" id="KW-0418">Kinase</keyword>
<evidence type="ECO:0000256" key="8">
    <source>
        <dbReference type="ARBA" id="ARBA00048679"/>
    </source>
</evidence>
<evidence type="ECO:0000259" key="9">
    <source>
        <dbReference type="PROSITE" id="PS50011"/>
    </source>
</evidence>
<dbReference type="GO" id="GO:0004674">
    <property type="term" value="F:protein serine/threonine kinase activity"/>
    <property type="evidence" value="ECO:0007669"/>
    <property type="project" value="UniProtKB-KW"/>
</dbReference>
<dbReference type="InterPro" id="IPR051131">
    <property type="entry name" value="NEK_Ser/Thr_kinase_NIMA"/>
</dbReference>
<dbReference type="Proteomes" id="UP000887561">
    <property type="component" value="Unplaced"/>
</dbReference>
<dbReference type="Gene3D" id="1.10.510.10">
    <property type="entry name" value="Transferase(Phosphotransferase) domain 1"/>
    <property type="match status" value="1"/>
</dbReference>
<evidence type="ECO:0000256" key="4">
    <source>
        <dbReference type="ARBA" id="ARBA00022741"/>
    </source>
</evidence>
<evidence type="ECO:0000256" key="7">
    <source>
        <dbReference type="ARBA" id="ARBA00047899"/>
    </source>
</evidence>
<name>A0A915LHT4_MELJA</name>
<evidence type="ECO:0000313" key="11">
    <source>
        <dbReference type="WBParaSite" id="scaffold12391_cov201.g16270"/>
    </source>
</evidence>
<dbReference type="SMART" id="SM00220">
    <property type="entry name" value="S_TKc"/>
    <property type="match status" value="1"/>
</dbReference>
<comment type="catalytic activity">
    <reaction evidence="8">
        <text>L-seryl-[protein] + ATP = O-phospho-L-seryl-[protein] + ADP + H(+)</text>
        <dbReference type="Rhea" id="RHEA:17989"/>
        <dbReference type="Rhea" id="RHEA-COMP:9863"/>
        <dbReference type="Rhea" id="RHEA-COMP:11604"/>
        <dbReference type="ChEBI" id="CHEBI:15378"/>
        <dbReference type="ChEBI" id="CHEBI:29999"/>
        <dbReference type="ChEBI" id="CHEBI:30616"/>
        <dbReference type="ChEBI" id="CHEBI:83421"/>
        <dbReference type="ChEBI" id="CHEBI:456216"/>
        <dbReference type="EC" id="2.7.11.1"/>
    </reaction>
</comment>
<sequence length="148" mass="16891">LTMAIDYIHAMKIFLNRKMTIVKVGDFGISKELNSKCPQASTVIGTPNYLSPEICSGRSYDVKSDIWSMGCVLYEMGEHGPISSTVTQDMRNLVESLLNIDENKRPSTTEILLRPMVLRKWMEIHENLGRIEPDIELYTKETHSEKVK</sequence>
<dbReference type="SUPFAM" id="SSF56112">
    <property type="entry name" value="Protein kinase-like (PK-like)"/>
    <property type="match status" value="1"/>
</dbReference>